<protein>
    <submittedName>
        <fullName evidence="4">ZYBA0S05-05050g1_1</fullName>
    </submittedName>
</protein>
<keyword evidence="5" id="KW-1185">Reference proteome</keyword>
<dbReference type="AlphaFoldDB" id="A0A8J2T7U9"/>
<dbReference type="Proteomes" id="UP000019375">
    <property type="component" value="Unassembled WGS sequence"/>
</dbReference>
<organism evidence="4 5">
    <name type="scientific">Zygosaccharomyces bailii (strain CLIB 213 / ATCC 58445 / CBS 680 / BCRC 21525 / NBRC 1098 / NCYC 1416 / NRRL Y-2227)</name>
    <dbReference type="NCBI Taxonomy" id="1333698"/>
    <lineage>
        <taxon>Eukaryota</taxon>
        <taxon>Fungi</taxon>
        <taxon>Dikarya</taxon>
        <taxon>Ascomycota</taxon>
        <taxon>Saccharomycotina</taxon>
        <taxon>Saccharomycetes</taxon>
        <taxon>Saccharomycetales</taxon>
        <taxon>Saccharomycetaceae</taxon>
        <taxon>Zygosaccharomyces</taxon>
    </lineage>
</organism>
<dbReference type="SUPFAM" id="SSF46934">
    <property type="entry name" value="UBA-like"/>
    <property type="match status" value="1"/>
</dbReference>
<dbReference type="GO" id="GO:0005634">
    <property type="term" value="C:nucleus"/>
    <property type="evidence" value="ECO:0007669"/>
    <property type="project" value="TreeGrafter"/>
</dbReference>
<dbReference type="InterPro" id="IPR033864">
    <property type="entry name" value="UBA2_scUBP14-like"/>
</dbReference>
<reference evidence="5" key="1">
    <citation type="journal article" date="2013" name="Genome Announc.">
        <title>Genome sequence of the food spoilage yeast Zygosaccharomyces bailii CLIB 213(T).</title>
        <authorList>
            <person name="Galeote V."/>
            <person name="Bigey F."/>
            <person name="Devillers H."/>
            <person name="Neuveglise C."/>
            <person name="Dequin S."/>
        </authorList>
    </citation>
    <scope>NUCLEOTIDE SEQUENCE [LARGE SCALE GENOMIC DNA]</scope>
    <source>
        <strain evidence="5">CLIB 213 / ATCC 58445 / CBS 680 / CCRC 21525 / NBRC 1098 / NCYC 1416 / NRRL Y-2227</strain>
    </source>
</reference>
<keyword evidence="1" id="KW-0175">Coiled coil</keyword>
<name>A0A8J2T7U9_ZYGB2</name>
<dbReference type="EMBL" id="HG316458">
    <property type="protein sequence ID" value="CDF89932.1"/>
    <property type="molecule type" value="Genomic_DNA"/>
</dbReference>
<feature type="coiled-coil region" evidence="1">
    <location>
        <begin position="392"/>
        <end position="419"/>
    </location>
</feature>
<sequence length="550" mass="61471">MNPQSSLVEMGITPEVAQRALEQTNGDLEAAVNYIFSGEVYSAQPTEAVHSAPMPGFTPGSLTGVMGQSQDGDDDTDSSSSEHELSPPFSPRRSPDFPTAGANSNGVLDSPRKALVTDPTVVTPLPHSLFENYFALFSLAMCQYLPQILAKPELGDLSYDPKWAQGVCSTTTSLIEQLQRLSGVVNAPLSDRCCVSARIIAAVLDASLRRKLSEAEHLHEVLPSFIRSLIHAIERSGCFGDEQVRSLFVSSALSSEGKSLLSVLQFMPEEYESSLYAMFNALLYPELDEGEENGNSLLDVAPFLTIVFDEMDEDTEVTSGRGVDVPLEFYPQLYTKRVKDALVRPLQQQRRAAQERSRQVLAEMNSFKSYQGKDILKFINSALDYLQRDGQSKEAVDQLEQLKNSISEHKTQRKNEYKELSQKLHGEWNLSHPTYLIDEAKERDLVDEPYLLVLAVLHPGHYFQRSRSGQWKSVRADPNLVRLSDCAPAQVQTIIRHYTTFPSKTPLMLLYVKQSHVPEDAIVLKSLESNKGISSFLRMDQEELNRDYLT</sequence>
<dbReference type="PROSITE" id="PS50030">
    <property type="entry name" value="UBA"/>
    <property type="match status" value="1"/>
</dbReference>
<dbReference type="SMART" id="SM00165">
    <property type="entry name" value="UBA"/>
    <property type="match status" value="1"/>
</dbReference>
<dbReference type="GO" id="GO:0016579">
    <property type="term" value="P:protein deubiquitination"/>
    <property type="evidence" value="ECO:0007669"/>
    <property type="project" value="TreeGrafter"/>
</dbReference>
<dbReference type="Pfam" id="PF00627">
    <property type="entry name" value="UBA"/>
    <property type="match status" value="1"/>
</dbReference>
<dbReference type="OrthoDB" id="4489171at2759"/>
<dbReference type="Gene3D" id="1.10.8.10">
    <property type="entry name" value="DNA helicase RuvA subunit, C-terminal domain"/>
    <property type="match status" value="1"/>
</dbReference>
<dbReference type="CDD" id="cd14298">
    <property type="entry name" value="UBA2_scUBP14_like"/>
    <property type="match status" value="1"/>
</dbReference>
<dbReference type="InterPro" id="IPR009060">
    <property type="entry name" value="UBA-like_sf"/>
</dbReference>
<accession>A0A8J2T7U9</accession>
<dbReference type="PANTHER" id="PTHR39597">
    <property type="entry name" value="UBA DOMAIN-CONTAINING PROTEIN RUP1"/>
    <property type="match status" value="1"/>
</dbReference>
<dbReference type="InterPro" id="IPR055335">
    <property type="entry name" value="Ucp6/RUP1"/>
</dbReference>
<evidence type="ECO:0000259" key="3">
    <source>
        <dbReference type="PROSITE" id="PS50030"/>
    </source>
</evidence>
<evidence type="ECO:0000256" key="2">
    <source>
        <dbReference type="SAM" id="MobiDB-lite"/>
    </source>
</evidence>
<evidence type="ECO:0000313" key="4">
    <source>
        <dbReference type="EMBL" id="CDF89932.1"/>
    </source>
</evidence>
<dbReference type="InterPro" id="IPR015940">
    <property type="entry name" value="UBA"/>
</dbReference>
<evidence type="ECO:0000256" key="1">
    <source>
        <dbReference type="SAM" id="Coils"/>
    </source>
</evidence>
<evidence type="ECO:0000313" key="5">
    <source>
        <dbReference type="Proteomes" id="UP000019375"/>
    </source>
</evidence>
<dbReference type="PANTHER" id="PTHR39597:SF1">
    <property type="entry name" value="UBA DOMAIN-CONTAINING PROTEIN RUP1"/>
    <property type="match status" value="1"/>
</dbReference>
<dbReference type="GO" id="GO:0005829">
    <property type="term" value="C:cytosol"/>
    <property type="evidence" value="ECO:0007669"/>
    <property type="project" value="TreeGrafter"/>
</dbReference>
<proteinExistence type="predicted"/>
<feature type="region of interest" description="Disordered" evidence="2">
    <location>
        <begin position="51"/>
        <end position="111"/>
    </location>
</feature>
<feature type="domain" description="UBA" evidence="3">
    <location>
        <begin position="1"/>
        <end position="38"/>
    </location>
</feature>
<gene>
    <name evidence="4" type="ORF">BN860_05050g</name>
</gene>